<proteinExistence type="predicted"/>
<name>A0ABW6WMG6_9ACTN</name>
<gene>
    <name evidence="2" type="ORF">ACFY35_32535</name>
</gene>
<evidence type="ECO:0000313" key="3">
    <source>
        <dbReference type="Proteomes" id="UP001602245"/>
    </source>
</evidence>
<accession>A0ABW6WMG6</accession>
<reference evidence="2 3" key="1">
    <citation type="submission" date="2024-10" db="EMBL/GenBank/DDBJ databases">
        <title>The Natural Products Discovery Center: Release of the First 8490 Sequenced Strains for Exploring Actinobacteria Biosynthetic Diversity.</title>
        <authorList>
            <person name="Kalkreuter E."/>
            <person name="Kautsar S.A."/>
            <person name="Yang D."/>
            <person name="Bader C.D."/>
            <person name="Teijaro C.N."/>
            <person name="Fluegel L."/>
            <person name="Davis C.M."/>
            <person name="Simpson J.R."/>
            <person name="Lauterbach L."/>
            <person name="Steele A.D."/>
            <person name="Gui C."/>
            <person name="Meng S."/>
            <person name="Li G."/>
            <person name="Viehrig K."/>
            <person name="Ye F."/>
            <person name="Su P."/>
            <person name="Kiefer A.F."/>
            <person name="Nichols A."/>
            <person name="Cepeda A.J."/>
            <person name="Yan W."/>
            <person name="Fan B."/>
            <person name="Jiang Y."/>
            <person name="Adhikari A."/>
            <person name="Zheng C.-J."/>
            <person name="Schuster L."/>
            <person name="Cowan T.M."/>
            <person name="Smanski M.J."/>
            <person name="Chevrette M.G."/>
            <person name="De Carvalho L.P.S."/>
            <person name="Shen B."/>
        </authorList>
    </citation>
    <scope>NUCLEOTIDE SEQUENCE [LARGE SCALE GENOMIC DNA]</scope>
    <source>
        <strain evidence="2 3">NPDC000087</strain>
    </source>
</reference>
<feature type="region of interest" description="Disordered" evidence="1">
    <location>
        <begin position="561"/>
        <end position="583"/>
    </location>
</feature>
<keyword evidence="3" id="KW-1185">Reference proteome</keyword>
<comment type="caution">
    <text evidence="2">The sequence shown here is derived from an EMBL/GenBank/DDBJ whole genome shotgun (WGS) entry which is preliminary data.</text>
</comment>
<dbReference type="Proteomes" id="UP001602245">
    <property type="component" value="Unassembled WGS sequence"/>
</dbReference>
<protein>
    <submittedName>
        <fullName evidence="2">Uncharacterized protein</fullName>
    </submittedName>
</protein>
<evidence type="ECO:0000313" key="2">
    <source>
        <dbReference type="EMBL" id="MFF5294188.1"/>
    </source>
</evidence>
<dbReference type="RefSeq" id="WP_020515001.1">
    <property type="nucleotide sequence ID" value="NZ_JBIAZU010000006.1"/>
</dbReference>
<dbReference type="EMBL" id="JBIAZU010000006">
    <property type="protein sequence ID" value="MFF5294188.1"/>
    <property type="molecule type" value="Genomic_DNA"/>
</dbReference>
<organism evidence="2 3">
    <name type="scientific">Paractinoplanes globisporus</name>
    <dbReference type="NCBI Taxonomy" id="113565"/>
    <lineage>
        <taxon>Bacteria</taxon>
        <taxon>Bacillati</taxon>
        <taxon>Actinomycetota</taxon>
        <taxon>Actinomycetes</taxon>
        <taxon>Micromonosporales</taxon>
        <taxon>Micromonosporaceae</taxon>
        <taxon>Paractinoplanes</taxon>
    </lineage>
</organism>
<evidence type="ECO:0000256" key="1">
    <source>
        <dbReference type="SAM" id="MobiDB-lite"/>
    </source>
</evidence>
<sequence>MAQNFPDDIKLSAFPGDVTAGGIVLLVAETGDLEGEWDVTWTVEGPVVLSDRQAEVALLGAASVERGPIDFEDQGTGPEELRATLDTRPLTVGSWTVVVDFANGPENDRTHRFGRTHIQVRQTPFAAGDDVSVTLRRAAVQPTPDQALWVSIRNSTNNLGFERYTDFMDRVLCESDRRGRRLRQAGKEARRVLDRTALPFPHVERYRLLKAATEVFLMINCRTDLDDFGGVDLDAESARLNRTVTAGELEQQFRSYLVETPTGDGGELEVLPYLGLVRRKLGDVPVVGGDDAATALCYGILAEKLTHPCFLELIWSYWMERGGLTRAIDAITWRFQNRPTGYAGRDPLGGLDIDPLRPLNNLLWGYQRDEQHRLTPEQRNDEYAHGYGVQLAQPSRRVADNRSRFMSAFHHLLGECMEFYDRDDNTVVIANGFDVLNGLKETHLLLTQGAHNQYGDLPWTARHEMLMSQWILGLPEVRDFLPSRIMVDSPEAWMDAVDGMNRLQGWSDVSVLHYRDLAVFGEQLLLSIRYGDWPSVSDADRAANWARYFRQEVQQYCHSKRAVAEQGTSHRGSPRSLNGYGRRPAYQAYRG</sequence>